<feature type="binding site" evidence="4">
    <location>
        <position position="58"/>
    </location>
    <ligand>
        <name>Fe cation</name>
        <dbReference type="ChEBI" id="CHEBI:24875"/>
    </ligand>
</feature>
<dbReference type="InterPro" id="IPR042095">
    <property type="entry name" value="SUMF_sf"/>
</dbReference>
<keyword evidence="4" id="KW-0503">Monooxygenase</keyword>
<evidence type="ECO:0000256" key="2">
    <source>
        <dbReference type="ARBA" id="ARBA00023004"/>
    </source>
</evidence>
<feature type="binding site" evidence="4">
    <location>
        <position position="425"/>
    </location>
    <ligand>
        <name>gamma-L-glutamyl-L-cysteine</name>
        <dbReference type="ChEBI" id="CHEBI:58173"/>
    </ligand>
</feature>
<protein>
    <recommendedName>
        <fullName evidence="4">Hercynine oxygenase</fullName>
        <ecNumber evidence="4">1.14.99.50</ecNumber>
    </recommendedName>
    <alternativeName>
        <fullName evidence="4">Gamma-glutamyl hercynylcysteine S-oxide synthase</fullName>
    </alternativeName>
</protein>
<accession>A0A9X0I1P2</accession>
<dbReference type="Pfam" id="PF12867">
    <property type="entry name" value="DinB_2"/>
    <property type="match status" value="1"/>
</dbReference>
<feature type="domain" description="Sulfatase-modifying factor enzyme-like" evidence="5">
    <location>
        <begin position="178"/>
        <end position="436"/>
    </location>
</feature>
<dbReference type="RefSeq" id="WP_013734463.1">
    <property type="nucleotide sequence ID" value="NZ_LMWI01000002.1"/>
</dbReference>
<comment type="function">
    <text evidence="4">Catalyzes the oxidative sulfurization of hercynine (N-alpha,N-alpha,N-alpha-trimethyl-L-histidine) into hercynyl-gamma-L-glutamyl-L-cysteine sulfoxide, a step in the biosynthesis pathway of ergothioneine.</text>
</comment>
<dbReference type="Pfam" id="PF03781">
    <property type="entry name" value="FGE-sulfatase"/>
    <property type="match status" value="1"/>
</dbReference>
<dbReference type="PANTHER" id="PTHR23150">
    <property type="entry name" value="SULFATASE MODIFYING FACTOR 1, 2"/>
    <property type="match status" value="1"/>
</dbReference>
<dbReference type="EC" id="1.14.99.50" evidence="4"/>
<dbReference type="NCBIfam" id="TIGR03440">
    <property type="entry name" value="egtB_TIGR03440"/>
    <property type="match status" value="1"/>
</dbReference>
<comment type="pathway">
    <text evidence="3 4">Amino-acid biosynthesis; ergothioneine biosynthesis.</text>
</comment>
<dbReference type="Gene3D" id="3.90.1580.10">
    <property type="entry name" value="paralog of FGE (formylglycine-generating enzyme)"/>
    <property type="match status" value="1"/>
</dbReference>
<comment type="cofactor">
    <cofactor evidence="4">
        <name>Fe(2+)</name>
        <dbReference type="ChEBI" id="CHEBI:29033"/>
    </cofactor>
</comment>
<dbReference type="InterPro" id="IPR032890">
    <property type="entry name" value="EgtB_Actinobacteria"/>
</dbReference>
<dbReference type="InterPro" id="IPR005532">
    <property type="entry name" value="SUMF_dom"/>
</dbReference>
<dbReference type="InterPro" id="IPR051043">
    <property type="entry name" value="Sulfatase_Mod_Factor_Kinase"/>
</dbReference>
<comment type="caution">
    <text evidence="7">The sequence shown here is derived from an EMBL/GenBank/DDBJ whole genome shotgun (WGS) entry which is preliminary data.</text>
</comment>
<keyword evidence="8" id="KW-1185">Reference proteome</keyword>
<keyword evidence="1 4" id="KW-0560">Oxidoreductase</keyword>
<keyword evidence="4" id="KW-0479">Metal-binding</keyword>
<proteinExistence type="inferred from homology"/>
<feature type="domain" description="DinB-like" evidence="6">
    <location>
        <begin position="21"/>
        <end position="152"/>
    </location>
</feature>
<sequence>MTHTVTEGADAEALRSRIAAELERTRARTALLTEVVDDADLMRQHSPLMSPLVWDLAHVGNQEELWLVRDVGGREPVRCDIDDLYDAFKQPRRDRPSLPLLPPTEARAYVATVRDKVFDLLDRVAFDSRPLVADGFAFGMIVQHEQQHDETMLATHQLRSGPAVLQAPPPPEPTVRPAGEVLVPAGPFVMGTDADPWALDNERPAHRVELPAYLIDAAPVTNGAYAEFIADGGYDDPRWWSEQGWQHRQEAGLSAPLHWRRDGDGWAYRRFGRWSPVRADEPVVHVCYHEAQAYATWAGKRLPTEAEWEKAARWDPATGRSRRYPWGDDDPTSAHANLGQRHLWPAPVGAYPAGASPLGVHQLIGDVWEWTSTTFRGYPGFVAFPYREYSEVFFGDDHQVLRGGSFGTDRAACRGTFRNWDYPIRRQIFSGFRCARDADAEQARR</sequence>
<dbReference type="Gene3D" id="1.20.120.450">
    <property type="entry name" value="dinb family like domain"/>
    <property type="match status" value="1"/>
</dbReference>
<dbReference type="Proteomes" id="UP000053246">
    <property type="component" value="Unassembled WGS sequence"/>
</dbReference>
<dbReference type="SUPFAM" id="SSF109854">
    <property type="entry name" value="DinB/YfiT-like putative metalloenzymes"/>
    <property type="match status" value="1"/>
</dbReference>
<feature type="binding site" evidence="4">
    <location>
        <position position="144"/>
    </location>
    <ligand>
        <name>Fe cation</name>
        <dbReference type="ChEBI" id="CHEBI:24875"/>
    </ligand>
</feature>
<evidence type="ECO:0000313" key="7">
    <source>
        <dbReference type="EMBL" id="KUJ45142.1"/>
    </source>
</evidence>
<dbReference type="InterPro" id="IPR034660">
    <property type="entry name" value="DinB/YfiT-like"/>
</dbReference>
<dbReference type="SUPFAM" id="SSF56436">
    <property type="entry name" value="C-type lectin-like"/>
    <property type="match status" value="1"/>
</dbReference>
<dbReference type="PANTHER" id="PTHR23150:SF36">
    <property type="entry name" value="HERCYNINE OXYGENASE"/>
    <property type="match status" value="1"/>
</dbReference>
<dbReference type="InterPro" id="IPR017806">
    <property type="entry name" value="EgtB"/>
</dbReference>
<evidence type="ECO:0000259" key="5">
    <source>
        <dbReference type="Pfam" id="PF03781"/>
    </source>
</evidence>
<dbReference type="InterPro" id="IPR016187">
    <property type="entry name" value="CTDL_fold"/>
</dbReference>
<comment type="catalytic activity">
    <reaction evidence="4">
        <text>gamma-L-glutamyl-L-cysteine + hercynine + O2 = gamma-L-glutamyl-hercynylcysteine S-oxide + H2O</text>
        <dbReference type="Rhea" id="RHEA:42672"/>
        <dbReference type="ChEBI" id="CHEBI:15377"/>
        <dbReference type="ChEBI" id="CHEBI:15379"/>
        <dbReference type="ChEBI" id="CHEBI:15781"/>
        <dbReference type="ChEBI" id="CHEBI:58173"/>
        <dbReference type="ChEBI" id="CHEBI:82703"/>
        <dbReference type="EC" id="1.14.99.50"/>
    </reaction>
</comment>
<gene>
    <name evidence="4" type="primary">egtB</name>
    <name evidence="7" type="ORF">ADL17_18715</name>
</gene>
<dbReference type="OMA" id="CRGTFRN"/>
<evidence type="ECO:0000256" key="3">
    <source>
        <dbReference type="ARBA" id="ARBA00037882"/>
    </source>
</evidence>
<feature type="binding site" evidence="4">
    <location>
        <position position="421"/>
    </location>
    <ligand>
        <name>gamma-L-glutamyl-L-cysteine</name>
        <dbReference type="ChEBI" id="CHEBI:58173"/>
    </ligand>
</feature>
<dbReference type="GO" id="GO:0044875">
    <property type="term" value="F:gamma-glutamyl hercynylcysteine sulfoxide synthase activity"/>
    <property type="evidence" value="ECO:0007669"/>
    <property type="project" value="UniProtKB-EC"/>
</dbReference>
<evidence type="ECO:0000256" key="4">
    <source>
        <dbReference type="HAMAP-Rule" id="MF_02035"/>
    </source>
</evidence>
<dbReference type="GO" id="GO:0005506">
    <property type="term" value="F:iron ion binding"/>
    <property type="evidence" value="ECO:0007669"/>
    <property type="project" value="UniProtKB-UniRule"/>
</dbReference>
<evidence type="ECO:0000256" key="1">
    <source>
        <dbReference type="ARBA" id="ARBA00023002"/>
    </source>
</evidence>
<dbReference type="AlphaFoldDB" id="A0A9X0I1P2"/>
<organism evidence="7 8">
    <name type="scientific">Micromonospora maris</name>
    <dbReference type="NCBI Taxonomy" id="1003110"/>
    <lineage>
        <taxon>Bacteria</taxon>
        <taxon>Bacillati</taxon>
        <taxon>Actinomycetota</taxon>
        <taxon>Actinomycetes</taxon>
        <taxon>Micromonosporales</taxon>
        <taxon>Micromonosporaceae</taxon>
        <taxon>Micromonospora</taxon>
    </lineage>
</organism>
<name>A0A9X0I1P2_9ACTN</name>
<evidence type="ECO:0000259" key="6">
    <source>
        <dbReference type="Pfam" id="PF12867"/>
    </source>
</evidence>
<dbReference type="HAMAP" id="MF_02035">
    <property type="entry name" value="EgtB"/>
    <property type="match status" value="1"/>
</dbReference>
<dbReference type="InterPro" id="IPR024775">
    <property type="entry name" value="DinB-like"/>
</dbReference>
<comment type="similarity">
    <text evidence="4">Belongs to the EgtB family.</text>
</comment>
<dbReference type="EMBL" id="LMWI01000002">
    <property type="protein sequence ID" value="KUJ45142.1"/>
    <property type="molecule type" value="Genomic_DNA"/>
</dbReference>
<keyword evidence="2 4" id="KW-0408">Iron</keyword>
<feature type="binding site" evidence="4">
    <location>
        <position position="148"/>
    </location>
    <ligand>
        <name>Fe cation</name>
        <dbReference type="ChEBI" id="CHEBI:24875"/>
    </ligand>
</feature>
<feature type="binding site" evidence="4">
    <location>
        <begin position="92"/>
        <end position="95"/>
    </location>
    <ligand>
        <name>gamma-L-glutamyl-L-cysteine</name>
        <dbReference type="ChEBI" id="CHEBI:58173"/>
    </ligand>
</feature>
<evidence type="ECO:0000313" key="8">
    <source>
        <dbReference type="Proteomes" id="UP000053246"/>
    </source>
</evidence>
<reference evidence="7 8" key="1">
    <citation type="submission" date="2015-10" db="EMBL/GenBank/DDBJ databases">
        <authorList>
            <person name="Ju K.-S."/>
            <person name="Doroghazi J.R."/>
            <person name="Metcalf W.W."/>
        </authorList>
    </citation>
    <scope>NUCLEOTIDE SEQUENCE [LARGE SCALE GENOMIC DNA]</scope>
    <source>
        <strain evidence="7 8">NRRL B-24793</strain>
    </source>
</reference>